<protein>
    <submittedName>
        <fullName evidence="4">Glycosyltransferase family 4 protein</fullName>
    </submittedName>
</protein>
<dbReference type="Pfam" id="PF00534">
    <property type="entry name" value="Glycos_transf_1"/>
    <property type="match status" value="1"/>
</dbReference>
<dbReference type="InterPro" id="IPR001296">
    <property type="entry name" value="Glyco_trans_1"/>
</dbReference>
<gene>
    <name evidence="4" type="ORF">HON47_00040</name>
</gene>
<evidence type="ECO:0000259" key="2">
    <source>
        <dbReference type="Pfam" id="PF00534"/>
    </source>
</evidence>
<dbReference type="PANTHER" id="PTHR46401:SF2">
    <property type="entry name" value="GLYCOSYLTRANSFERASE WBBK-RELATED"/>
    <property type="match status" value="1"/>
</dbReference>
<dbReference type="PANTHER" id="PTHR46401">
    <property type="entry name" value="GLYCOSYLTRANSFERASE WBBK-RELATED"/>
    <property type="match status" value="1"/>
</dbReference>
<dbReference type="InterPro" id="IPR028098">
    <property type="entry name" value="Glyco_trans_4-like_N"/>
</dbReference>
<keyword evidence="1" id="KW-0808">Transferase</keyword>
<dbReference type="GO" id="GO:0016757">
    <property type="term" value="F:glycosyltransferase activity"/>
    <property type="evidence" value="ECO:0007669"/>
    <property type="project" value="InterPro"/>
</dbReference>
<reference evidence="4" key="1">
    <citation type="journal article" date="2021" name="ISME J.">
        <title>Mercury methylation by metabolically versatile and cosmopolitan marine bacteria.</title>
        <authorList>
            <person name="Lin H."/>
            <person name="Ascher D.B."/>
            <person name="Myung Y."/>
            <person name="Lamborg C.H."/>
            <person name="Hallam S.J."/>
            <person name="Gionfriddo C.M."/>
            <person name="Holt K.E."/>
            <person name="Moreau J.W."/>
        </authorList>
    </citation>
    <scope>NUCLEOTIDE SEQUENCE</scope>
    <source>
        <strain evidence="4">SI075_bin30</strain>
    </source>
</reference>
<dbReference type="SUPFAM" id="SSF53756">
    <property type="entry name" value="UDP-Glycosyltransferase/glycogen phosphorylase"/>
    <property type="match status" value="1"/>
</dbReference>
<dbReference type="Gene3D" id="3.40.50.2000">
    <property type="entry name" value="Glycogen Phosphorylase B"/>
    <property type="match status" value="2"/>
</dbReference>
<sequence length="350" mass="40542">MRVLHFTNRYWPALGGVEDVIDNLCTELQKKKIESDALTLNRADKKKLKKFETKGKTKIFRIPFLDLKYYKVSTTPFSIIKNYDIIHIHSIGFFSDMILLTKFIHKKKIIISTNGGIFHTQNISGIKKLYFYIIERLLLKNADKIIAISKQDKKKFEQITKNVILIEPGFNSSEPKGKKEKNSFLRVGRFSKNKNVERLIDVFSEIKTNYKLRLVGRDFDNLLPQIKQKIKEKNLEEKIEILTNVDDSRLSKLYSKSEYFVSASKYEGFGIGGVECMHYNCKAILNSIPTYKEFVKKGSGQIVNFDGKDAPLELTKAIKGKYGLAKAKKYADTFLWKEKINEFVKLYNSL</sequence>
<dbReference type="Proteomes" id="UP000722459">
    <property type="component" value="Unassembled WGS sequence"/>
</dbReference>
<dbReference type="AlphaFoldDB" id="A0A8T5GDQ7"/>
<name>A0A8T5GDQ7_9ARCH</name>
<proteinExistence type="predicted"/>
<evidence type="ECO:0000313" key="4">
    <source>
        <dbReference type="EMBL" id="MBT4869950.1"/>
    </source>
</evidence>
<evidence type="ECO:0000256" key="1">
    <source>
        <dbReference type="ARBA" id="ARBA00022679"/>
    </source>
</evidence>
<comment type="caution">
    <text evidence="4">The sequence shown here is derived from an EMBL/GenBank/DDBJ whole genome shotgun (WGS) entry which is preliminary data.</text>
</comment>
<evidence type="ECO:0000313" key="5">
    <source>
        <dbReference type="Proteomes" id="UP000722459"/>
    </source>
</evidence>
<dbReference type="Pfam" id="PF13439">
    <property type="entry name" value="Glyco_transf_4"/>
    <property type="match status" value="1"/>
</dbReference>
<dbReference type="EMBL" id="JABJNZ010000002">
    <property type="protein sequence ID" value="MBT4869950.1"/>
    <property type="molecule type" value="Genomic_DNA"/>
</dbReference>
<accession>A0A8T5GDQ7</accession>
<feature type="domain" description="Glycosyltransferase subfamily 4-like N-terminal" evidence="3">
    <location>
        <begin position="15"/>
        <end position="171"/>
    </location>
</feature>
<organism evidence="4 5">
    <name type="scientific">Candidatus Iainarchaeum sp</name>
    <dbReference type="NCBI Taxonomy" id="3101447"/>
    <lineage>
        <taxon>Archaea</taxon>
        <taxon>Candidatus Iainarchaeota</taxon>
        <taxon>Candidatus Iainarchaeia</taxon>
        <taxon>Candidatus Iainarchaeales</taxon>
        <taxon>Candidatus Iainarchaeaceae</taxon>
        <taxon>Candidatus Iainarchaeum</taxon>
    </lineage>
</organism>
<dbReference type="CDD" id="cd03801">
    <property type="entry name" value="GT4_PimA-like"/>
    <property type="match status" value="1"/>
</dbReference>
<evidence type="ECO:0000259" key="3">
    <source>
        <dbReference type="Pfam" id="PF13439"/>
    </source>
</evidence>
<feature type="domain" description="Glycosyl transferase family 1" evidence="2">
    <location>
        <begin position="177"/>
        <end position="303"/>
    </location>
</feature>